<feature type="binding site" evidence="9">
    <location>
        <begin position="109"/>
        <end position="116"/>
    </location>
    <ligand>
        <name>GTP</name>
        <dbReference type="ChEBI" id="CHEBI:37565"/>
    </ligand>
</feature>
<dbReference type="InterPro" id="IPR042101">
    <property type="entry name" value="SRP54_N_sf"/>
</dbReference>
<dbReference type="HAMAP" id="MF_00306">
    <property type="entry name" value="SRP54"/>
    <property type="match status" value="1"/>
</dbReference>
<dbReference type="RefSeq" id="WP_102892377.1">
    <property type="nucleotide sequence ID" value="NZ_NBZD01000001.1"/>
</dbReference>
<reference evidence="14" key="1">
    <citation type="submission" date="2017-04" db="EMBL/GenBank/DDBJ databases">
        <authorList>
            <person name="Bumgarner R.E."/>
            <person name="Fredricks D.N."/>
            <person name="Srinivasan S."/>
        </authorList>
    </citation>
    <scope>NUCLEOTIDE SEQUENCE [LARGE SCALE GENOMIC DNA]</scope>
    <source>
        <strain evidence="14">KA00405</strain>
    </source>
</reference>
<dbReference type="Pfam" id="PF00448">
    <property type="entry name" value="SRP54"/>
    <property type="match status" value="1"/>
</dbReference>
<evidence type="ECO:0000256" key="3">
    <source>
        <dbReference type="ARBA" id="ARBA00022801"/>
    </source>
</evidence>
<sequence>MAIFASLSDKLQAITAKIGRQSRITEADLKTMMREIRLAFLEADVNYQVVKNLIAEISEAAKGEAVMQSLTPGQQIVKIVHESLIELLSVGETKLKVNPSGFTVIMLYGLQGSGKTTTAAKLGKILKSRGKKPLVTSVDTHRPAAAEQLNILCDKIQVPCYINPPEKHAAKIAREAVERAKYLLCDTLIVDTAGRMTIDEELMQELKELENTVKPDERLLIVDSMIGQEAVNIALEFERQIGLDGFIMTKLDGDARGGAALSISKMTEKPIKFICTGEKTDAIEEFHPDRLASRILGMGDVLTLIENATRNIDQDSVDKMLGRLQQNKFSLQDMLDQLLQVKKMGSVKDIIGMLPGIKPGQLDDKNIDDKVIDRNIAIIRSMTKKERANVNLLNASRRKRIARGSGTTVQEVNRIVKQFEETQKVMKQFGGFNGKKRSLSRLMQMGRGGFPF</sequence>
<protein>
    <recommendedName>
        <fullName evidence="9">Signal recognition particle protein</fullName>
        <ecNumber evidence="9">3.6.5.4</ecNumber>
    </recommendedName>
    <alternativeName>
        <fullName evidence="9">Fifty-four homolog</fullName>
    </alternativeName>
</protein>
<dbReference type="GO" id="GO:0048500">
    <property type="term" value="C:signal recognition particle"/>
    <property type="evidence" value="ECO:0007669"/>
    <property type="project" value="UniProtKB-UniRule"/>
</dbReference>
<dbReference type="Gene3D" id="3.40.50.300">
    <property type="entry name" value="P-loop containing nucleotide triphosphate hydrolases"/>
    <property type="match status" value="1"/>
</dbReference>
<feature type="binding site" evidence="9">
    <location>
        <begin position="249"/>
        <end position="252"/>
    </location>
    <ligand>
        <name>GTP</name>
        <dbReference type="ChEBI" id="CHEBI:37565"/>
    </ligand>
</feature>
<evidence type="ECO:0000256" key="6">
    <source>
        <dbReference type="ARBA" id="ARBA00023135"/>
    </source>
</evidence>
<feature type="domain" description="SRP54-type proteins GTP-binding" evidence="11">
    <location>
        <begin position="102"/>
        <end position="297"/>
    </location>
</feature>
<dbReference type="InterPro" id="IPR027417">
    <property type="entry name" value="P-loop_NTPase"/>
</dbReference>
<dbReference type="Pfam" id="PF02881">
    <property type="entry name" value="SRP54_N"/>
    <property type="match status" value="1"/>
</dbReference>
<keyword evidence="7 9" id="KW-0687">Ribonucleoprotein</keyword>
<dbReference type="InterPro" id="IPR004780">
    <property type="entry name" value="SRP"/>
</dbReference>
<dbReference type="SUPFAM" id="SSF47446">
    <property type="entry name" value="Signal peptide-binding domain"/>
    <property type="match status" value="1"/>
</dbReference>
<keyword evidence="4 9" id="KW-0694">RNA-binding</keyword>
<dbReference type="PANTHER" id="PTHR11564:SF5">
    <property type="entry name" value="SIGNAL RECOGNITION PARTICLE SUBUNIT SRP54"/>
    <property type="match status" value="1"/>
</dbReference>
<dbReference type="SMART" id="SM00382">
    <property type="entry name" value="AAA"/>
    <property type="match status" value="1"/>
</dbReference>
<dbReference type="Proteomes" id="UP000236394">
    <property type="component" value="Unassembled WGS sequence"/>
</dbReference>
<evidence type="ECO:0000256" key="2">
    <source>
        <dbReference type="ARBA" id="ARBA00022741"/>
    </source>
</evidence>
<comment type="domain">
    <text evidence="9">Composed of three domains: the N-terminal N domain, which is responsible for interactions with the ribosome, the central G domain, which binds GTP, and the C-terminal M domain, which binds the RNA and the signal sequence of the RNC.</text>
</comment>
<keyword evidence="9" id="KW-0963">Cytoplasm</keyword>
<dbReference type="InterPro" id="IPR022941">
    <property type="entry name" value="SRP54"/>
</dbReference>
<proteinExistence type="inferred from homology"/>
<feature type="domain" description="AAA+ ATPase" evidence="10">
    <location>
        <begin position="101"/>
        <end position="302"/>
    </location>
</feature>
<comment type="subcellular location">
    <subcellularLocation>
        <location evidence="9">Cytoplasm</location>
    </subcellularLocation>
    <text evidence="9">The SRP-RNC complex is targeted to the cytoplasmic membrane.</text>
</comment>
<dbReference type="SMART" id="SM00963">
    <property type="entry name" value="SRP54_N"/>
    <property type="match status" value="1"/>
</dbReference>
<comment type="caution">
    <text evidence="13">The sequence shown here is derived from an EMBL/GenBank/DDBJ whole genome shotgun (WGS) entry which is preliminary data.</text>
</comment>
<dbReference type="InterPro" id="IPR013822">
    <property type="entry name" value="Signal_recog_particl_SRP54_hlx"/>
</dbReference>
<dbReference type="SMART" id="SM00962">
    <property type="entry name" value="SRP54"/>
    <property type="match status" value="1"/>
</dbReference>
<evidence type="ECO:0000259" key="10">
    <source>
        <dbReference type="SMART" id="SM00382"/>
    </source>
</evidence>
<comment type="function">
    <text evidence="9">Involved in targeting and insertion of nascent membrane proteins into the cytoplasmic membrane. Binds to the hydrophobic signal sequence of the ribosome-nascent chain (RNC) as it emerges from the ribosomes. The SRP-RNC complex is then targeted to the cytoplasmic membrane where it interacts with the SRP receptor FtsY.</text>
</comment>
<dbReference type="GO" id="GO:0006614">
    <property type="term" value="P:SRP-dependent cotranslational protein targeting to membrane"/>
    <property type="evidence" value="ECO:0007669"/>
    <property type="project" value="InterPro"/>
</dbReference>
<evidence type="ECO:0000256" key="4">
    <source>
        <dbReference type="ARBA" id="ARBA00022884"/>
    </source>
</evidence>
<accession>A0A2J8B5B1</accession>
<keyword evidence="2 9" id="KW-0547">Nucleotide-binding</keyword>
<dbReference type="GO" id="GO:0008312">
    <property type="term" value="F:7S RNA binding"/>
    <property type="evidence" value="ECO:0007669"/>
    <property type="project" value="InterPro"/>
</dbReference>
<dbReference type="GO" id="GO:0005525">
    <property type="term" value="F:GTP binding"/>
    <property type="evidence" value="ECO:0007669"/>
    <property type="project" value="UniProtKB-UniRule"/>
</dbReference>
<feature type="domain" description="Signal recognition particle SRP54 helical bundle" evidence="12">
    <location>
        <begin position="3"/>
        <end position="88"/>
    </location>
</feature>
<feature type="binding site" evidence="9">
    <location>
        <begin position="191"/>
        <end position="195"/>
    </location>
    <ligand>
        <name>GTP</name>
        <dbReference type="ChEBI" id="CHEBI:37565"/>
    </ligand>
</feature>
<evidence type="ECO:0000256" key="1">
    <source>
        <dbReference type="ARBA" id="ARBA00005450"/>
    </source>
</evidence>
<dbReference type="SUPFAM" id="SSF52540">
    <property type="entry name" value="P-loop containing nucleoside triphosphate hydrolases"/>
    <property type="match status" value="1"/>
</dbReference>
<dbReference type="InterPro" id="IPR003593">
    <property type="entry name" value="AAA+_ATPase"/>
</dbReference>
<dbReference type="EMBL" id="NBZD01000001">
    <property type="protein sequence ID" value="PNH19936.1"/>
    <property type="molecule type" value="Genomic_DNA"/>
</dbReference>
<dbReference type="Pfam" id="PF02978">
    <property type="entry name" value="SRP_SPB"/>
    <property type="match status" value="1"/>
</dbReference>
<evidence type="ECO:0000259" key="11">
    <source>
        <dbReference type="SMART" id="SM00962"/>
    </source>
</evidence>
<dbReference type="InterPro" id="IPR000897">
    <property type="entry name" value="SRP54_GTPase_dom"/>
</dbReference>
<dbReference type="AlphaFoldDB" id="A0A2J8B5B1"/>
<evidence type="ECO:0000256" key="7">
    <source>
        <dbReference type="ARBA" id="ARBA00023274"/>
    </source>
</evidence>
<evidence type="ECO:0000256" key="5">
    <source>
        <dbReference type="ARBA" id="ARBA00023134"/>
    </source>
</evidence>
<evidence type="ECO:0000259" key="12">
    <source>
        <dbReference type="SMART" id="SM00963"/>
    </source>
</evidence>
<keyword evidence="3 9" id="KW-0378">Hydrolase</keyword>
<gene>
    <name evidence="9" type="primary">ffh</name>
    <name evidence="13" type="ORF">B7R76_03435</name>
</gene>
<dbReference type="Gene3D" id="1.20.120.140">
    <property type="entry name" value="Signal recognition particle SRP54, nucleotide-binding domain"/>
    <property type="match status" value="1"/>
</dbReference>
<dbReference type="GO" id="GO:0003924">
    <property type="term" value="F:GTPase activity"/>
    <property type="evidence" value="ECO:0007669"/>
    <property type="project" value="UniProtKB-UniRule"/>
</dbReference>
<evidence type="ECO:0000313" key="14">
    <source>
        <dbReference type="Proteomes" id="UP000236394"/>
    </source>
</evidence>
<keyword evidence="6 9" id="KW-0733">Signal recognition particle</keyword>
<name>A0A2J8B5B1_9FIRM</name>
<comment type="subunit">
    <text evidence="9">Part of the signal recognition particle protein translocation system, which is composed of SRP and FtsY.</text>
</comment>
<dbReference type="InterPro" id="IPR036891">
    <property type="entry name" value="Signal_recog_part_SRP54_M_sf"/>
</dbReference>
<dbReference type="EC" id="3.6.5.4" evidence="9"/>
<organism evidence="13 14">
    <name type="scientific">Mageeibacillus indolicus</name>
    <dbReference type="NCBI Taxonomy" id="884684"/>
    <lineage>
        <taxon>Bacteria</taxon>
        <taxon>Bacillati</taxon>
        <taxon>Bacillota</taxon>
        <taxon>Clostridia</taxon>
        <taxon>Eubacteriales</taxon>
        <taxon>Oscillospiraceae</taxon>
        <taxon>Mageeibacillus</taxon>
    </lineage>
</organism>
<dbReference type="Gene3D" id="1.10.260.30">
    <property type="entry name" value="Signal recognition particle, SRP54 subunit, M-domain"/>
    <property type="match status" value="1"/>
</dbReference>
<comment type="catalytic activity">
    <reaction evidence="8 9">
        <text>GTP + H2O = GDP + phosphate + H(+)</text>
        <dbReference type="Rhea" id="RHEA:19669"/>
        <dbReference type="ChEBI" id="CHEBI:15377"/>
        <dbReference type="ChEBI" id="CHEBI:15378"/>
        <dbReference type="ChEBI" id="CHEBI:37565"/>
        <dbReference type="ChEBI" id="CHEBI:43474"/>
        <dbReference type="ChEBI" id="CHEBI:58189"/>
        <dbReference type="EC" id="3.6.5.4"/>
    </reaction>
</comment>
<dbReference type="CDD" id="cd18539">
    <property type="entry name" value="SRP_G"/>
    <property type="match status" value="1"/>
</dbReference>
<evidence type="ECO:0000313" key="13">
    <source>
        <dbReference type="EMBL" id="PNH19936.1"/>
    </source>
</evidence>
<dbReference type="PANTHER" id="PTHR11564">
    <property type="entry name" value="SIGNAL RECOGNITION PARTICLE 54K PROTEIN SRP54"/>
    <property type="match status" value="1"/>
</dbReference>
<keyword evidence="5 9" id="KW-0342">GTP-binding</keyword>
<comment type="similarity">
    <text evidence="1 9">Belongs to the GTP-binding SRP family. SRP54 subfamily.</text>
</comment>
<dbReference type="InterPro" id="IPR004125">
    <property type="entry name" value="Signal_recog_particle_SRP54_M"/>
</dbReference>
<evidence type="ECO:0000256" key="9">
    <source>
        <dbReference type="HAMAP-Rule" id="MF_00306"/>
    </source>
</evidence>
<dbReference type="NCBIfam" id="TIGR00959">
    <property type="entry name" value="ffh"/>
    <property type="match status" value="1"/>
</dbReference>
<evidence type="ECO:0000256" key="8">
    <source>
        <dbReference type="ARBA" id="ARBA00048027"/>
    </source>
</evidence>